<keyword evidence="2" id="KW-1185">Reference proteome</keyword>
<protein>
    <submittedName>
        <fullName evidence="1">Uncharacterized protein</fullName>
    </submittedName>
</protein>
<gene>
    <name evidence="1" type="ORF">FN846DRAFT_889663</name>
</gene>
<dbReference type="EMBL" id="VXIS01000073">
    <property type="protein sequence ID" value="KAA8908008.1"/>
    <property type="molecule type" value="Genomic_DNA"/>
</dbReference>
<evidence type="ECO:0000313" key="2">
    <source>
        <dbReference type="Proteomes" id="UP000326924"/>
    </source>
</evidence>
<dbReference type="AlphaFoldDB" id="A0A5J5EYH6"/>
<reference evidence="1 2" key="1">
    <citation type="submission" date="2019-09" db="EMBL/GenBank/DDBJ databases">
        <title>Draft genome of the ectomycorrhizal ascomycete Sphaerosporella brunnea.</title>
        <authorList>
            <consortium name="DOE Joint Genome Institute"/>
            <person name="Benucci G.M."/>
            <person name="Marozzi G."/>
            <person name="Antonielli L."/>
            <person name="Sanchez S."/>
            <person name="Marco P."/>
            <person name="Wang X."/>
            <person name="Falini L.B."/>
            <person name="Barry K."/>
            <person name="Haridas S."/>
            <person name="Lipzen A."/>
            <person name="Labutti K."/>
            <person name="Grigoriev I.V."/>
            <person name="Murat C."/>
            <person name="Martin F."/>
            <person name="Albertini E."/>
            <person name="Donnini D."/>
            <person name="Bonito G."/>
        </authorList>
    </citation>
    <scope>NUCLEOTIDE SEQUENCE [LARGE SCALE GENOMIC DNA]</scope>
    <source>
        <strain evidence="1 2">Sb_GMNB300</strain>
    </source>
</reference>
<name>A0A5J5EYH6_9PEZI</name>
<dbReference type="Proteomes" id="UP000326924">
    <property type="component" value="Unassembled WGS sequence"/>
</dbReference>
<comment type="caution">
    <text evidence="1">The sequence shown here is derived from an EMBL/GenBank/DDBJ whole genome shotgun (WGS) entry which is preliminary data.</text>
</comment>
<evidence type="ECO:0000313" key="1">
    <source>
        <dbReference type="EMBL" id="KAA8908008.1"/>
    </source>
</evidence>
<dbReference type="InParanoid" id="A0A5J5EYH6"/>
<accession>A0A5J5EYH6</accession>
<sequence length="148" mass="16205">MDRACEAHTGETHLEMEQDWRMCSQPHHSKRCLSNGLTPRALGAIARAGTSLTYRQPSPIGNPHLSKATGWSTIKKFDGKTYKAWAYHMKMLLNRERCKGIVDRTEVSPASPTKAVAAELDEDGKPIPGTGSAGAAPTHAFTDYTLRV</sequence>
<proteinExistence type="predicted"/>
<organism evidence="1 2">
    <name type="scientific">Sphaerosporella brunnea</name>
    <dbReference type="NCBI Taxonomy" id="1250544"/>
    <lineage>
        <taxon>Eukaryota</taxon>
        <taxon>Fungi</taxon>
        <taxon>Dikarya</taxon>
        <taxon>Ascomycota</taxon>
        <taxon>Pezizomycotina</taxon>
        <taxon>Pezizomycetes</taxon>
        <taxon>Pezizales</taxon>
        <taxon>Pyronemataceae</taxon>
        <taxon>Sphaerosporella</taxon>
    </lineage>
</organism>